<comment type="caution">
    <text evidence="1">The sequence shown here is derived from an EMBL/GenBank/DDBJ whole genome shotgun (WGS) entry which is preliminary data.</text>
</comment>
<dbReference type="Proteomes" id="UP000198647">
    <property type="component" value="Unassembled WGS sequence"/>
</dbReference>
<evidence type="ECO:0000313" key="2">
    <source>
        <dbReference type="Proteomes" id="UP000198647"/>
    </source>
</evidence>
<organism evidence="1 2">
    <name type="scientific">Salimicrobium album</name>
    <dbReference type="NCBI Taxonomy" id="50717"/>
    <lineage>
        <taxon>Bacteria</taxon>
        <taxon>Bacillati</taxon>
        <taxon>Bacillota</taxon>
        <taxon>Bacilli</taxon>
        <taxon>Bacillales</taxon>
        <taxon>Bacillaceae</taxon>
        <taxon>Salimicrobium</taxon>
    </lineage>
</organism>
<evidence type="ECO:0008006" key="3">
    <source>
        <dbReference type="Google" id="ProtNLM"/>
    </source>
</evidence>
<sequence length="155" mass="18064">MEYRYKDSKKWKREGLKSLWQAMAAVAANIITMASIDPSPLLLSFIQIVTGVIIISGVINTFYFFTRSGKEYITVDDQAVLIRNGPFFNKKEVLLGDMTGLVEREEELVIEYGKKRRETLVEKENLSEEDFRDFKQEIRNKAERNSERFRRGGKE</sequence>
<name>A0A1H3BES5_9BACI</name>
<reference evidence="1 2" key="1">
    <citation type="submission" date="2016-10" db="EMBL/GenBank/DDBJ databases">
        <authorList>
            <person name="Varghese N."/>
            <person name="Submissions S."/>
        </authorList>
    </citation>
    <scope>NUCLEOTIDE SEQUENCE [LARGE SCALE GENOMIC DNA]</scope>
    <source>
        <strain evidence="1 2">DSM 20748</strain>
    </source>
</reference>
<proteinExistence type="predicted"/>
<keyword evidence="2" id="KW-1185">Reference proteome</keyword>
<gene>
    <name evidence="1" type="ORF">SAMN04488081_0412</name>
</gene>
<accession>A0A1H3BES5</accession>
<dbReference type="EMBL" id="FNOS01000001">
    <property type="protein sequence ID" value="SDX40396.1"/>
    <property type="molecule type" value="Genomic_DNA"/>
</dbReference>
<evidence type="ECO:0000313" key="1">
    <source>
        <dbReference type="EMBL" id="SDX40396.1"/>
    </source>
</evidence>
<protein>
    <recommendedName>
        <fullName evidence="3">PH domain-containing protein</fullName>
    </recommendedName>
</protein>
<dbReference type="RefSeq" id="WP_008592387.1">
    <property type="nucleotide sequence ID" value="NZ_FNOS01000001.1"/>
</dbReference>